<dbReference type="AlphaFoldDB" id="A0A0U4WSP3"/>
<organism evidence="1 3">
    <name type="scientific">Microcella alkaliphila</name>
    <dbReference type="NCBI Taxonomy" id="279828"/>
    <lineage>
        <taxon>Bacteria</taxon>
        <taxon>Bacillati</taxon>
        <taxon>Actinomycetota</taxon>
        <taxon>Actinomycetes</taxon>
        <taxon>Micrococcales</taxon>
        <taxon>Microbacteriaceae</taxon>
        <taxon>Microcella</taxon>
    </lineage>
</organism>
<sequence length="85" mass="9633">MTNPAPQDRSPAEVARERALGEISDVLLNLEHTLARAKKALQRVRKSGGDHNIELALTELIADLERNHKRFMHDTYYAGDTLRLI</sequence>
<dbReference type="Proteomes" id="UP000292408">
    <property type="component" value="Unassembled WGS sequence"/>
</dbReference>
<keyword evidence="4" id="KW-1185">Reference proteome</keyword>
<reference evidence="1" key="2">
    <citation type="submission" date="2015-12" db="EMBL/GenBank/DDBJ databases">
        <authorList>
            <consortium name="Microcella alkaliphila JAM AC0309 genome sequencing consortium"/>
            <person name="Kurata A."/>
            <person name="Hirose Y."/>
            <person name="Kishimoto N."/>
            <person name="Kobayashi T."/>
        </authorList>
    </citation>
    <scope>NUCLEOTIDE SEQUENCE</scope>
    <source>
        <strain evidence="1">JAM AC0309</strain>
    </source>
</reference>
<accession>A0A0U4WSP3</accession>
<reference evidence="2" key="5">
    <citation type="submission" date="2019-02" db="EMBL/GenBank/DDBJ databases">
        <authorList>
            <person name="Whitman W."/>
            <person name="Huntemann M."/>
            <person name="Clum A."/>
            <person name="Pillay M."/>
            <person name="Palaniappan K."/>
            <person name="Varghese N."/>
            <person name="Mikhailova N."/>
            <person name="Stamatis D."/>
            <person name="Reddy T."/>
            <person name="Daum C."/>
            <person name="Shapiro N."/>
            <person name="Ivanova N."/>
            <person name="Kyrpides N."/>
            <person name="Woyke T."/>
        </authorList>
    </citation>
    <scope>NUCLEOTIDE SEQUENCE</scope>
    <source>
        <strain evidence="2">AC4r</strain>
    </source>
</reference>
<dbReference type="KEGG" id="malk:MalAC0309_0072"/>
<name>A0A0U4WSP3_9MICO</name>
<gene>
    <name evidence="2" type="ORF">EV140_1745</name>
    <name evidence="1" type="ORF">MalAC0309_0072</name>
</gene>
<dbReference type="RefSeq" id="WP_096419856.1">
    <property type="nucleotide sequence ID" value="NZ_AP017315.1"/>
</dbReference>
<reference evidence="1 3" key="4">
    <citation type="submission" date="2016-01" db="EMBL/GenBank/DDBJ databases">
        <title>Microcella alkaliphila JAM AC0309 whole genome shotgun sequence.</title>
        <authorList>
            <person name="Kurata A."/>
            <person name="Hirose Y."/>
            <person name="Kishimoto N."/>
            <person name="Kobayashi T."/>
        </authorList>
    </citation>
    <scope>NUCLEOTIDE SEQUENCE [LARGE SCALE GENOMIC DNA]</scope>
    <source>
        <strain evidence="1 3">JAM AC0309</strain>
    </source>
</reference>
<evidence type="ECO:0000313" key="3">
    <source>
        <dbReference type="Proteomes" id="UP000218965"/>
    </source>
</evidence>
<dbReference type="EMBL" id="AP017315">
    <property type="protein sequence ID" value="BAU30951.1"/>
    <property type="molecule type" value="Genomic_DNA"/>
</dbReference>
<evidence type="ECO:0000313" key="4">
    <source>
        <dbReference type="Proteomes" id="UP000292408"/>
    </source>
</evidence>
<reference evidence="2 4" key="1">
    <citation type="journal article" date="2015" name="Stand. Genomic Sci.">
        <title>Genomic Encyclopedia of Bacterial and Archaeal Type Strains, Phase III: the genomes of soil and plant-associated and newly described type strains.</title>
        <authorList>
            <person name="Whitman W.B."/>
            <person name="Woyke T."/>
            <person name="Klenk H.P."/>
            <person name="Zhou Y."/>
            <person name="Lilburn T.G."/>
            <person name="Beck B.J."/>
            <person name="De Vos P."/>
            <person name="Vandamme P."/>
            <person name="Eisen J.A."/>
            <person name="Garrity G."/>
            <person name="Hugenholtz P."/>
            <person name="Kyrpides N.C."/>
        </authorList>
    </citation>
    <scope>NUCLEOTIDE SEQUENCE [LARGE SCALE GENOMIC DNA]</scope>
    <source>
        <strain evidence="2 4">AC4r</strain>
    </source>
</reference>
<dbReference type="Proteomes" id="UP000218965">
    <property type="component" value="Chromosome"/>
</dbReference>
<reference evidence="3" key="3">
    <citation type="submission" date="2015-12" db="EMBL/GenBank/DDBJ databases">
        <authorList>
            <person name="Shamseldin A."/>
            <person name="Moawad H."/>
            <person name="Abd El-Rahim W.M."/>
            <person name="Sadowsky M.J."/>
        </authorList>
    </citation>
    <scope>NUCLEOTIDE SEQUENCE [LARGE SCALE GENOMIC DNA]</scope>
    <source>
        <strain evidence="3">JAM AC0309</strain>
    </source>
</reference>
<evidence type="ECO:0000313" key="2">
    <source>
        <dbReference type="EMBL" id="RZT59759.1"/>
    </source>
</evidence>
<evidence type="ECO:0000313" key="1">
    <source>
        <dbReference type="EMBL" id="BAU30951.1"/>
    </source>
</evidence>
<dbReference type="EMBL" id="SGXT01000015">
    <property type="protein sequence ID" value="RZT59759.1"/>
    <property type="molecule type" value="Genomic_DNA"/>
</dbReference>
<proteinExistence type="predicted"/>
<dbReference type="OrthoDB" id="4774698at2"/>
<protein>
    <submittedName>
        <fullName evidence="1">Uncharacterized protein</fullName>
    </submittedName>
</protein>